<sequence>MSIMDITKSRDMSIQFYNLLGMDEIYKFYYDETNNTRVFKFKEKNSQFNSSIDDNFILGGIVLKSEPKIPPDILLNKINLQKNADEFKFKHIIGKYKGNFINNLNSKKLNILLQWLDDNEIFIHFSNFDNLYWGLVDIIDSLESIPTQMYSPLKNVIYKYLKKDIEFVYTLIKNYNYPNISESSLSNFCDTLISWCCDLKCTNEEDSFLIEIFRQCIKSSRNQKKELIFLTNNINATFVKDYSNIYINNIYMFINSTHIFDRELQIEEIIKDITLIYNNNEVKNFEFRDSKHDFYIQVSDCIVGLLGNLFTFLNKHTIDEISTELENLNKDQLKTLKLLTKIINKSEKENKAFLHHISCSDEINKFGFLVSNY</sequence>
<dbReference type="AlphaFoldDB" id="A0AAP6WKC6"/>
<evidence type="ECO:0000313" key="1">
    <source>
        <dbReference type="EMBL" id="NGU29035.1"/>
    </source>
</evidence>
<comment type="caution">
    <text evidence="1">The sequence shown here is derived from an EMBL/GenBank/DDBJ whole genome shotgun (WGS) entry which is preliminary data.</text>
</comment>
<proteinExistence type="predicted"/>
<dbReference type="RefSeq" id="WP_003460787.1">
    <property type="nucleotide sequence ID" value="NZ_CATNWT010000001.1"/>
</dbReference>
<accession>A0AAP6WKC6</accession>
<name>A0AAP6WKC6_CLOPF</name>
<organism evidence="1 2">
    <name type="scientific">Clostridium perfringens</name>
    <dbReference type="NCBI Taxonomy" id="1502"/>
    <lineage>
        <taxon>Bacteria</taxon>
        <taxon>Bacillati</taxon>
        <taxon>Bacillota</taxon>
        <taxon>Clostridia</taxon>
        <taxon>Eubacteriales</taxon>
        <taxon>Clostridiaceae</taxon>
        <taxon>Clostridium</taxon>
    </lineage>
</organism>
<dbReference type="Proteomes" id="UP000481454">
    <property type="component" value="Unassembled WGS sequence"/>
</dbReference>
<dbReference type="Pfam" id="PF12686">
    <property type="entry name" value="DUF3800"/>
    <property type="match status" value="1"/>
</dbReference>
<gene>
    <name evidence="1" type="ORF">G6Z34_02755</name>
</gene>
<dbReference type="InterPro" id="IPR024524">
    <property type="entry name" value="DUF3800"/>
</dbReference>
<protein>
    <submittedName>
        <fullName evidence="1">Uncharacterized protein</fullName>
    </submittedName>
</protein>
<evidence type="ECO:0000313" key="2">
    <source>
        <dbReference type="Proteomes" id="UP000481454"/>
    </source>
</evidence>
<dbReference type="EMBL" id="JAALLZ010000001">
    <property type="protein sequence ID" value="NGU29035.1"/>
    <property type="molecule type" value="Genomic_DNA"/>
</dbReference>
<reference evidence="1 2" key="1">
    <citation type="submission" date="2020-02" db="EMBL/GenBank/DDBJ databases">
        <title>Genomic Insights into the Phylogeny and Genetic Plasticity of the Human and Animal Enteric Pathogen Clostridium perfringens.</title>
        <authorList>
            <person name="Feng Y."/>
            <person name="Hu Y."/>
        </authorList>
    </citation>
    <scope>NUCLEOTIDE SEQUENCE [LARGE SCALE GENOMIC DNA]</scope>
    <source>
        <strain evidence="1 2">CP-40</strain>
    </source>
</reference>